<dbReference type="Gene3D" id="3.30.450.20">
    <property type="entry name" value="PAS domain"/>
    <property type="match status" value="2"/>
</dbReference>
<dbReference type="InterPro" id="IPR000700">
    <property type="entry name" value="PAS-assoc_C"/>
</dbReference>
<dbReference type="Gene3D" id="3.20.20.450">
    <property type="entry name" value="EAL domain"/>
    <property type="match status" value="1"/>
</dbReference>
<dbReference type="PANTHER" id="PTHR44757">
    <property type="entry name" value="DIGUANYLATE CYCLASE DGCP"/>
    <property type="match status" value="1"/>
</dbReference>
<evidence type="ECO:0000313" key="4">
    <source>
        <dbReference type="Proteomes" id="UP000501648"/>
    </source>
</evidence>
<dbReference type="Pfam" id="PF08448">
    <property type="entry name" value="PAS_4"/>
    <property type="match status" value="1"/>
</dbReference>
<dbReference type="CDD" id="cd00130">
    <property type="entry name" value="PAS"/>
    <property type="match status" value="2"/>
</dbReference>
<dbReference type="InterPro" id="IPR013655">
    <property type="entry name" value="PAS_fold_3"/>
</dbReference>
<dbReference type="InterPro" id="IPR001633">
    <property type="entry name" value="EAL_dom"/>
</dbReference>
<dbReference type="InterPro" id="IPR013656">
    <property type="entry name" value="PAS_4"/>
</dbReference>
<dbReference type="Pfam" id="PF00563">
    <property type="entry name" value="EAL"/>
    <property type="match status" value="1"/>
</dbReference>
<dbReference type="InterPro" id="IPR035965">
    <property type="entry name" value="PAS-like_dom_sf"/>
</dbReference>
<feature type="domain" description="PAC" evidence="1">
    <location>
        <begin position="465"/>
        <end position="517"/>
    </location>
</feature>
<protein>
    <submittedName>
        <fullName evidence="3">Diguanylate cyclase</fullName>
    </submittedName>
</protein>
<evidence type="ECO:0000259" key="2">
    <source>
        <dbReference type="PROSITE" id="PS50883"/>
    </source>
</evidence>
<dbReference type="PROSITE" id="PS50113">
    <property type="entry name" value="PAC"/>
    <property type="match status" value="1"/>
</dbReference>
<proteinExistence type="predicted"/>
<dbReference type="Pfam" id="PF08447">
    <property type="entry name" value="PAS_3"/>
    <property type="match status" value="1"/>
</dbReference>
<dbReference type="NCBIfam" id="TIGR00229">
    <property type="entry name" value="sensory_box"/>
    <property type="match status" value="1"/>
</dbReference>
<evidence type="ECO:0000259" key="1">
    <source>
        <dbReference type="PROSITE" id="PS50113"/>
    </source>
</evidence>
<gene>
    <name evidence="3" type="ORF">C798_03685</name>
</gene>
<dbReference type="Proteomes" id="UP000501648">
    <property type="component" value="Chromosome"/>
</dbReference>
<name>A0A6M3ZL47_9BURK</name>
<dbReference type="SUPFAM" id="SSF141868">
    <property type="entry name" value="EAL domain-like"/>
    <property type="match status" value="1"/>
</dbReference>
<dbReference type="SMART" id="SM00091">
    <property type="entry name" value="PAS"/>
    <property type="match status" value="1"/>
</dbReference>
<reference evidence="3 4" key="1">
    <citation type="journal article" date="2012" name="J. Bacteriol.">
        <title>Genome sequence of the pathogenic Herbaspirillum seropedicae strain Os34, isolated from rice roots.</title>
        <authorList>
            <person name="Ye W."/>
            <person name="Ye S."/>
            <person name="Liu J."/>
            <person name="Chang S."/>
            <person name="Chen M."/>
            <person name="Zhu B."/>
            <person name="Guo L."/>
            <person name="An Q."/>
        </authorList>
    </citation>
    <scope>NUCLEOTIDE SEQUENCE [LARGE SCALE GENOMIC DNA]</scope>
    <source>
        <strain evidence="3 4">Os34</strain>
    </source>
</reference>
<dbReference type="InterPro" id="IPR035919">
    <property type="entry name" value="EAL_sf"/>
</dbReference>
<dbReference type="RefSeq" id="WP_017451468.1">
    <property type="nucleotide sequence ID" value="NZ_CP008956.1"/>
</dbReference>
<dbReference type="SMART" id="SM00086">
    <property type="entry name" value="PAC"/>
    <property type="match status" value="2"/>
</dbReference>
<dbReference type="AlphaFoldDB" id="A0A6M3ZL47"/>
<dbReference type="SUPFAM" id="SSF55785">
    <property type="entry name" value="PYP-like sensor domain (PAS domain)"/>
    <property type="match status" value="2"/>
</dbReference>
<feature type="domain" description="EAL" evidence="2">
    <location>
        <begin position="3"/>
        <end position="253"/>
    </location>
</feature>
<dbReference type="SMART" id="SM00052">
    <property type="entry name" value="EAL"/>
    <property type="match status" value="1"/>
</dbReference>
<dbReference type="InterPro" id="IPR052155">
    <property type="entry name" value="Biofilm_reg_signaling"/>
</dbReference>
<accession>A0A6M3ZL47</accession>
<evidence type="ECO:0000313" key="3">
    <source>
        <dbReference type="EMBL" id="QJP99357.1"/>
    </source>
</evidence>
<dbReference type="PROSITE" id="PS50883">
    <property type="entry name" value="EAL"/>
    <property type="match status" value="1"/>
</dbReference>
<dbReference type="PANTHER" id="PTHR44757:SF2">
    <property type="entry name" value="BIOFILM ARCHITECTURE MAINTENANCE PROTEIN MBAA"/>
    <property type="match status" value="1"/>
</dbReference>
<dbReference type="CDD" id="cd01948">
    <property type="entry name" value="EAL"/>
    <property type="match status" value="1"/>
</dbReference>
<organism evidence="3 4">
    <name type="scientific">Herbaspirillum rubrisubalbicans Os34</name>
    <dbReference type="NCBI Taxonomy" id="1235827"/>
    <lineage>
        <taxon>Bacteria</taxon>
        <taxon>Pseudomonadati</taxon>
        <taxon>Pseudomonadota</taxon>
        <taxon>Betaproteobacteria</taxon>
        <taxon>Burkholderiales</taxon>
        <taxon>Oxalobacteraceae</taxon>
        <taxon>Herbaspirillum</taxon>
    </lineage>
</organism>
<sequence length="531" mass="59472">MRAPIAADDIRTALDAGHLWPALQPLVHLRTGRIAGFEMLARWNCPQRGVISPVDFITVAEDAGLLDTLLLKLLDTVADSLRHWPADLRLAINLSPRQFLDTSLLERLSTVMHAHGLPLSRLQLEITESSLVQDHERTLQTIQAARQAGASLSLDDFGTGYSSLTRLQSYPFDEIKIDASFVRTMDQDPDSFRIVLAVAGLGQSLKMHVVAEGVETSHHAHLLKRMGCEFGQGFHLGRPAPLAEAARLIEQQGVWQRHSAGIDTSPFQRWHQLDSLYRSAPVGLCFLDPLLRVVSANAMMIDLLGGNADSELEGSPVIRLLDRSEHRPLLQMLAQVVDGASAAPMEFFNSRTGRTSLLAFQLVRSDLGELLGISGSAVDITARVAAERTVRDSEEHFHRAIDLNPNIPWAADERGVVDYIGPTFEWQPELNNVQRHQQWVARILEDDRQRVRQEWLDNLPSGRPFSTEFRVLWPDGQWRWMRSRASPHADGEGRILRWYGLIVDISVERALQQRIALLEQQLQLSHPSGDA</sequence>
<dbReference type="InterPro" id="IPR001610">
    <property type="entry name" value="PAC"/>
</dbReference>
<dbReference type="EMBL" id="CP008956">
    <property type="protein sequence ID" value="QJP99357.1"/>
    <property type="molecule type" value="Genomic_DNA"/>
</dbReference>
<dbReference type="InterPro" id="IPR000014">
    <property type="entry name" value="PAS"/>
</dbReference>